<dbReference type="Gene3D" id="3.90.70.50">
    <property type="entry name" value="Peptidase C10, streptopain"/>
    <property type="match status" value="2"/>
</dbReference>
<sequence>MKHFRLFSLFFGCWLLASCTADPGTEPGPFGENPPTAEKPHAVPVEQALEELQSVLEEIDIPAEDGAVTRSGGIRRVKNVTTVSPEVLNPDGTRSEATADVEDLLYIVNFENEAGYAILGADDRLEPVYAVVDEGSLTTEEFRYAVTITDEQAQADGKFVFPLQLVAQAAIIGIENADTDADGGVAPMSDDGRHTGDLGGDVLRREYVYVTQEKVGPLIPVKWGQGYPFNASVTQINGKCCWAGCSAIAVAQVLVSNYWHYGSVVGSIKGTPIDWTLIRRAIQNPNLLIATEGKPSTLTPEAKAVSMLIYAIGVVLNMDYGLDGSSASLKDSRDGLTYVLYKGVNDHTYRDSYVRTMMLDRKKTTIVRGHSSTGRKLNHQWNIDGWLYRMRYIKTYYRNGTTSISSKEQVPQTLIHCNFGWNGLCNGYYFSGSFNTTTKPVDQESGIDNVEGTQDGNYTDDLRMITYTEIP</sequence>
<organism evidence="2 3">
    <name type="scientific">Alistipes putredinis DSM 17216</name>
    <dbReference type="NCBI Taxonomy" id="445970"/>
    <lineage>
        <taxon>Bacteria</taxon>
        <taxon>Pseudomonadati</taxon>
        <taxon>Bacteroidota</taxon>
        <taxon>Bacteroidia</taxon>
        <taxon>Bacteroidales</taxon>
        <taxon>Rikenellaceae</taxon>
        <taxon>Alistipes</taxon>
    </lineage>
</organism>
<dbReference type="Pfam" id="PF01640">
    <property type="entry name" value="Peptidase_C10"/>
    <property type="match status" value="1"/>
</dbReference>
<dbReference type="RefSeq" id="WP_004328210.1">
    <property type="nucleotide sequence ID" value="NZ_DS499577.1"/>
</dbReference>
<keyword evidence="1" id="KW-0732">Signal</keyword>
<dbReference type="AlphaFoldDB" id="B0MY48"/>
<accession>B0MY48</accession>
<gene>
    <name evidence="2" type="ORF">ALIPUT_02167</name>
</gene>
<dbReference type="Proteomes" id="UP000005819">
    <property type="component" value="Unassembled WGS sequence"/>
</dbReference>
<feature type="signal peptide" evidence="1">
    <location>
        <begin position="1"/>
        <end position="23"/>
    </location>
</feature>
<dbReference type="GO" id="GO:0008234">
    <property type="term" value="F:cysteine-type peptidase activity"/>
    <property type="evidence" value="ECO:0007669"/>
    <property type="project" value="UniProtKB-KW"/>
</dbReference>
<reference evidence="2" key="1">
    <citation type="submission" date="2007-10" db="EMBL/GenBank/DDBJ databases">
        <authorList>
            <person name="Fulton L."/>
            <person name="Clifton S."/>
            <person name="Fulton B."/>
            <person name="Xu J."/>
            <person name="Minx P."/>
            <person name="Pepin K.H."/>
            <person name="Johnson M."/>
            <person name="Thiruvilangam P."/>
            <person name="Bhonagiri V."/>
            <person name="Nash W.E."/>
            <person name="Mardis E.R."/>
            <person name="Wilson R.K."/>
        </authorList>
    </citation>
    <scope>NUCLEOTIDE SEQUENCE [LARGE SCALE GENOMIC DNA]</scope>
    <source>
        <strain evidence="2">DSM 17216</strain>
    </source>
</reference>
<evidence type="ECO:0000313" key="2">
    <source>
        <dbReference type="EMBL" id="EDS02637.1"/>
    </source>
</evidence>
<dbReference type="GO" id="GO:0006508">
    <property type="term" value="P:proteolysis"/>
    <property type="evidence" value="ECO:0007669"/>
    <property type="project" value="UniProtKB-KW"/>
</dbReference>
<proteinExistence type="predicted"/>
<dbReference type="EMBL" id="ABFK02000020">
    <property type="protein sequence ID" value="EDS02637.1"/>
    <property type="molecule type" value="Genomic_DNA"/>
</dbReference>
<dbReference type="OrthoDB" id="2235251at2"/>
<dbReference type="InterPro" id="IPR038765">
    <property type="entry name" value="Papain-like_cys_pep_sf"/>
</dbReference>
<protein>
    <submittedName>
        <fullName evidence="2">Uncharacterized protein</fullName>
    </submittedName>
</protein>
<name>B0MY48_9BACT</name>
<feature type="chain" id="PRO_5002750609" evidence="1">
    <location>
        <begin position="24"/>
        <end position="471"/>
    </location>
</feature>
<dbReference type="SUPFAM" id="SSF54001">
    <property type="entry name" value="Cysteine proteinases"/>
    <property type="match status" value="1"/>
</dbReference>
<dbReference type="InterPro" id="IPR044934">
    <property type="entry name" value="Streptopain_sf"/>
</dbReference>
<dbReference type="HOGENOM" id="CLU_045358_0_0_10"/>
<reference evidence="2" key="2">
    <citation type="submission" date="2013-09" db="EMBL/GenBank/DDBJ databases">
        <title>Draft genome sequence of Alistipes putredinis (DSM 17216).</title>
        <authorList>
            <person name="Sudarsanam P."/>
            <person name="Ley R."/>
            <person name="Guruge J."/>
            <person name="Turnbaugh P.J."/>
            <person name="Mahowald M."/>
            <person name="Liep D."/>
            <person name="Gordon J."/>
        </authorList>
    </citation>
    <scope>NUCLEOTIDE SEQUENCE</scope>
    <source>
        <strain evidence="2">DSM 17216</strain>
    </source>
</reference>
<keyword evidence="3" id="KW-1185">Reference proteome</keyword>
<evidence type="ECO:0000313" key="3">
    <source>
        <dbReference type="Proteomes" id="UP000005819"/>
    </source>
</evidence>
<dbReference type="PROSITE" id="PS51257">
    <property type="entry name" value="PROKAR_LIPOPROTEIN"/>
    <property type="match status" value="1"/>
</dbReference>
<dbReference type="eggNOG" id="ENOG50331I2">
    <property type="taxonomic scope" value="Bacteria"/>
</dbReference>
<comment type="caution">
    <text evidence="2">The sequence shown here is derived from an EMBL/GenBank/DDBJ whole genome shotgun (WGS) entry which is preliminary data.</text>
</comment>
<evidence type="ECO:0000256" key="1">
    <source>
        <dbReference type="SAM" id="SignalP"/>
    </source>
</evidence>
<dbReference type="GeneID" id="73802653"/>
<dbReference type="InterPro" id="IPR000200">
    <property type="entry name" value="Peptidase_C10"/>
</dbReference>